<dbReference type="Proteomes" id="UP000050761">
    <property type="component" value="Unassembled WGS sequence"/>
</dbReference>
<keyword evidence="3" id="KW-0472">Membrane</keyword>
<feature type="region of interest" description="Disordered" evidence="2">
    <location>
        <begin position="151"/>
        <end position="183"/>
    </location>
</feature>
<keyword evidence="1" id="KW-1015">Disulfide bond</keyword>
<dbReference type="InterPro" id="IPR055355">
    <property type="entry name" value="ZP-C"/>
</dbReference>
<reference evidence="5 6" key="1">
    <citation type="submission" date="2018-11" db="EMBL/GenBank/DDBJ databases">
        <authorList>
            <consortium name="Pathogen Informatics"/>
        </authorList>
    </citation>
    <scope>NUCLEOTIDE SEQUENCE [LARGE SCALE GENOMIC DNA]</scope>
</reference>
<sequence length="566" mass="61992">MVDKMENRVYVQVERDAQTALDRQFLFVCQLADAKEKEADIRRHPIVPLIGARDSYAVASNPADISTRLRVTTHMHRVQSNDVPRISAFSSDGHLGNWPIPGAHPYSPAVTPVVSWPKIPLPEPIIPQKNPVPRIPSLAMSEGVLAGSSDAYRAAPSPRPITTTPRNPFLHMGPAITPSRSGTDIRFHPGVEPIRPEYGPPGGTARSLADAVGPGAHLSGSYVTPNDVSARVESEQIVVGKVTPARGETVTEVPAYPWNKPYPGSPSSSSSSSSSTLQEIVPAADVNRTVSVYSEKPLERHWDKARIFKEEKPRIGVEFKTDNEGGAALSDSMGTATLVSNQEYLAPPTELSLEIQQGNGPFSPTVTSPVKIGDTITLVVRAKSQMKGEDDYDMFVHSCFASDGQGNTSIDLIDREGCVIRPQFVSPLNRTRDPAGVMYYFFRITAFKFPGPNDVYFSCSVEMTPFRNTSEICPRFLRARREASEENELRLFDSVKVDLTVQSDDRESLRLQAGSSDGICLSKTFAALLGILFAVLLVTIVGLAYLAMSFYLRLSTDRTKTLYSMY</sequence>
<dbReference type="InterPro" id="IPR001507">
    <property type="entry name" value="ZP_dom"/>
</dbReference>
<name>A0A3P8C2H7_HELPZ</name>
<dbReference type="PROSITE" id="PS51034">
    <property type="entry name" value="ZP_2"/>
    <property type="match status" value="1"/>
</dbReference>
<feature type="domain" description="ZP" evidence="4">
    <location>
        <begin position="1"/>
        <end position="480"/>
    </location>
</feature>
<organism evidence="5">
    <name type="scientific">Heligmosomoides polygyrus</name>
    <name type="common">Parasitic roundworm</name>
    <dbReference type="NCBI Taxonomy" id="6339"/>
    <lineage>
        <taxon>Eukaryota</taxon>
        <taxon>Metazoa</taxon>
        <taxon>Ecdysozoa</taxon>
        <taxon>Nematoda</taxon>
        <taxon>Chromadorea</taxon>
        <taxon>Rhabditida</taxon>
        <taxon>Rhabditina</taxon>
        <taxon>Rhabditomorpha</taxon>
        <taxon>Strongyloidea</taxon>
        <taxon>Heligmosomidae</taxon>
        <taxon>Heligmosomoides</taxon>
    </lineage>
</organism>
<dbReference type="Gene3D" id="2.60.40.4100">
    <property type="entry name" value="Zona pellucida, ZP-C domain"/>
    <property type="match status" value="1"/>
</dbReference>
<evidence type="ECO:0000313" key="7">
    <source>
        <dbReference type="WBParaSite" id="HPBE_0000892801-mRNA-1"/>
    </source>
</evidence>
<dbReference type="EMBL" id="UZAH01026293">
    <property type="protein sequence ID" value="VDO78412.1"/>
    <property type="molecule type" value="Genomic_DNA"/>
</dbReference>
<evidence type="ECO:0000313" key="6">
    <source>
        <dbReference type="Proteomes" id="UP000050761"/>
    </source>
</evidence>
<feature type="transmembrane region" description="Helical" evidence="3">
    <location>
        <begin position="525"/>
        <end position="552"/>
    </location>
</feature>
<dbReference type="OrthoDB" id="10068552at2759"/>
<accession>A0A3P8C2H7</accession>
<dbReference type="InterPro" id="IPR042235">
    <property type="entry name" value="ZP-C_dom"/>
</dbReference>
<feature type="region of interest" description="Disordered" evidence="2">
    <location>
        <begin position="254"/>
        <end position="277"/>
    </location>
</feature>
<evidence type="ECO:0000256" key="2">
    <source>
        <dbReference type="SAM" id="MobiDB-lite"/>
    </source>
</evidence>
<proteinExistence type="predicted"/>
<keyword evidence="6" id="KW-1185">Reference proteome</keyword>
<reference evidence="7" key="2">
    <citation type="submission" date="2019-09" db="UniProtKB">
        <authorList>
            <consortium name="WormBaseParasite"/>
        </authorList>
    </citation>
    <scope>IDENTIFICATION</scope>
</reference>
<evidence type="ECO:0000256" key="3">
    <source>
        <dbReference type="SAM" id="Phobius"/>
    </source>
</evidence>
<dbReference type="Pfam" id="PF00100">
    <property type="entry name" value="Zona_pellucida"/>
    <property type="match status" value="1"/>
</dbReference>
<gene>
    <name evidence="5" type="ORF">HPBE_LOCUS8929</name>
</gene>
<evidence type="ECO:0000259" key="4">
    <source>
        <dbReference type="PROSITE" id="PS51034"/>
    </source>
</evidence>
<protein>
    <submittedName>
        <fullName evidence="7">ZP domain-containing protein</fullName>
    </submittedName>
</protein>
<dbReference type="PANTHER" id="PTHR46560">
    <property type="entry name" value="CYPHER, ISOFORM B"/>
    <property type="match status" value="1"/>
</dbReference>
<keyword evidence="3" id="KW-0812">Transmembrane</keyword>
<keyword evidence="3" id="KW-1133">Transmembrane helix</keyword>
<dbReference type="SMART" id="SM00241">
    <property type="entry name" value="ZP"/>
    <property type="match status" value="1"/>
</dbReference>
<dbReference type="WBParaSite" id="HPBE_0000892801-mRNA-1">
    <property type="protein sequence ID" value="HPBE_0000892801-mRNA-1"/>
    <property type="gene ID" value="HPBE_0000892801"/>
</dbReference>
<dbReference type="AlphaFoldDB" id="A0A3P8C2H7"/>
<evidence type="ECO:0000256" key="1">
    <source>
        <dbReference type="ARBA" id="ARBA00023157"/>
    </source>
</evidence>
<feature type="compositionally biased region" description="Low complexity" evidence="2">
    <location>
        <begin position="265"/>
        <end position="275"/>
    </location>
</feature>
<evidence type="ECO:0000313" key="5">
    <source>
        <dbReference type="EMBL" id="VDO78412.1"/>
    </source>
</evidence>
<dbReference type="PANTHER" id="PTHR46560:SF12">
    <property type="entry name" value="ZP DOMAIN-CONTAINING PROTEIN"/>
    <property type="match status" value="1"/>
</dbReference>